<dbReference type="Gene3D" id="3.40.50.180">
    <property type="entry name" value="Methylesterase CheB, C-terminal domain"/>
    <property type="match status" value="1"/>
</dbReference>
<dbReference type="SUPFAM" id="SSF52738">
    <property type="entry name" value="Methylesterase CheB, C-terminal domain"/>
    <property type="match status" value="1"/>
</dbReference>
<evidence type="ECO:0000256" key="3">
    <source>
        <dbReference type="ARBA" id="ARBA00022603"/>
    </source>
</evidence>
<dbReference type="Proteomes" id="UP000672097">
    <property type="component" value="Unassembled WGS sequence"/>
</dbReference>
<sequence>MEEEPSVSLPPAPLPQDLSNETWIVAVGASAGGLEALQRFFSSLTLPTQAAFVVLQHLAADHRSMMPELLGRHTALTVTTAEEGAALQADVVYLLPPGVMMTLVQGCIHFEPKPAHGVTLPIDHFFISLAQSVGDHAIGIVLSGSGSDGALGASTLRAQGGYVLVQAPDSAKFDSMPRSALAATQADAVGSPEELAARALEIVRGRAGRLGHSELLPAQSMRPALQRVFENLFAQSGIDFNQYKLPTVLRRIERRLLVLGCLDISDYADRLADSPEEREQLRRELLIPVTGFFRDAAAFKILLHQVLVPMVRQQPTNRPLRVWSAGCATGEEAYSLGILLLEACQLAQNWPGVKVFATDVDQRVLDLASAGSYPAGLAESLGAERVARYFTQQDDRLVVKPELRQIVLFARHNLLDDAPFTKMDVVVCRNTLIYFQAEAQERVMRRLQYALNAQGVLFLGSSESLGPLQADFEVLDSSHKLYRLQRPVITSLALHDGFGRASPPAILRHGSTPALPLAQSVVETAQAQLMQAYLPACLLINSQRQLLHTWGPAQRYLRVPEGSVNLDALRLLPPRLGPLAAHAMQCALREGKAHRVPPIKVDVDGQERTISVVAHPVTLESETLCVALSLEEILETPLSATQVPLDALEMDRLAALERELHATRQGLQSTIEELEASNEELQATNEELMSSNEELQSTNEELQSVNEELYTVNAEYNAKLDALSALNADLEGMAQSTGIATLFVNSDLSLVRFTPEATLLFRLRPSDVGRSIEDFNSLLIYPELSEDLRKTLATGEVVEREVSGPHGSWYLARVLAYGQRKGNDWRRAVMSFIDITRLRDASRLQDLIDSLPEHVAVIDLQGTIRLVNRAWNSFARENGGNPDLDCGIGANYLAVLARSTDPLAPEILRNLQEVMSGRRQAYTVTYPCHSPEEERWFVMHARPLSGSEDGVVVTHFDISPSMSTWPQLSHRHAT</sequence>
<dbReference type="InterPro" id="IPR035909">
    <property type="entry name" value="CheB_C"/>
</dbReference>
<keyword evidence="5" id="KW-0949">S-adenosyl-L-methionine</keyword>
<dbReference type="InterPro" id="IPR029063">
    <property type="entry name" value="SAM-dependent_MTases_sf"/>
</dbReference>
<feature type="active site" evidence="6">
    <location>
        <position position="30"/>
    </location>
</feature>
<keyword evidence="6" id="KW-0145">Chemotaxis</keyword>
<dbReference type="Gene3D" id="3.30.450.20">
    <property type="entry name" value="PAS domain"/>
    <property type="match status" value="2"/>
</dbReference>
<name>A0ABS5E126_9BURK</name>
<accession>A0ABS5E126</accession>
<dbReference type="Gene3D" id="1.10.155.10">
    <property type="entry name" value="Chemotaxis receptor methyltransferase CheR, N-terminal domain"/>
    <property type="match status" value="1"/>
</dbReference>
<evidence type="ECO:0000256" key="1">
    <source>
        <dbReference type="ARBA" id="ARBA00001541"/>
    </source>
</evidence>
<dbReference type="SUPFAM" id="SSF53335">
    <property type="entry name" value="S-adenosyl-L-methionine-dependent methyltransferases"/>
    <property type="match status" value="1"/>
</dbReference>
<feature type="domain" description="CheR-type methyltransferase" evidence="9">
    <location>
        <begin position="225"/>
        <end position="487"/>
    </location>
</feature>
<dbReference type="SUPFAM" id="SSF47757">
    <property type="entry name" value="Chemotaxis receptor methyltransferase CheR, N-terminal domain"/>
    <property type="match status" value="1"/>
</dbReference>
<feature type="domain" description="CheB-type methylesterase" evidence="8">
    <location>
        <begin position="13"/>
        <end position="206"/>
    </location>
</feature>
<dbReference type="InterPro" id="IPR022641">
    <property type="entry name" value="CheR_N"/>
</dbReference>
<comment type="catalytic activity">
    <reaction evidence="1">
        <text>L-glutamyl-[protein] + S-adenosyl-L-methionine = [protein]-L-glutamate 5-O-methyl ester + S-adenosyl-L-homocysteine</text>
        <dbReference type="Rhea" id="RHEA:24452"/>
        <dbReference type="Rhea" id="RHEA-COMP:10208"/>
        <dbReference type="Rhea" id="RHEA-COMP:10311"/>
        <dbReference type="ChEBI" id="CHEBI:29973"/>
        <dbReference type="ChEBI" id="CHEBI:57856"/>
        <dbReference type="ChEBI" id="CHEBI:59789"/>
        <dbReference type="ChEBI" id="CHEBI:82795"/>
        <dbReference type="EC" id="2.1.1.80"/>
    </reaction>
</comment>
<dbReference type="SUPFAM" id="SSF55785">
    <property type="entry name" value="PYP-like sensor domain (PAS domain)"/>
    <property type="match status" value="2"/>
</dbReference>
<evidence type="ECO:0000256" key="5">
    <source>
        <dbReference type="ARBA" id="ARBA00022691"/>
    </source>
</evidence>
<organism evidence="10 11">
    <name type="scientific">Ideonella paludis</name>
    <dbReference type="NCBI Taxonomy" id="1233411"/>
    <lineage>
        <taxon>Bacteria</taxon>
        <taxon>Pseudomonadati</taxon>
        <taxon>Pseudomonadota</taxon>
        <taxon>Betaproteobacteria</taxon>
        <taxon>Burkholderiales</taxon>
        <taxon>Sphaerotilaceae</taxon>
        <taxon>Ideonella</taxon>
    </lineage>
</organism>
<dbReference type="InterPro" id="IPR013656">
    <property type="entry name" value="PAS_4"/>
</dbReference>
<keyword evidence="3" id="KW-0489">Methyltransferase</keyword>
<evidence type="ECO:0000259" key="9">
    <source>
        <dbReference type="PROSITE" id="PS50123"/>
    </source>
</evidence>
<protein>
    <recommendedName>
        <fullName evidence="2">protein-glutamate O-methyltransferase</fullName>
        <ecNumber evidence="2">2.1.1.80</ecNumber>
    </recommendedName>
</protein>
<keyword evidence="6" id="KW-0378">Hydrolase</keyword>
<dbReference type="InterPro" id="IPR035965">
    <property type="entry name" value="PAS-like_dom_sf"/>
</dbReference>
<dbReference type="PROSITE" id="PS50122">
    <property type="entry name" value="CHEB"/>
    <property type="match status" value="1"/>
</dbReference>
<dbReference type="EMBL" id="JAGQDG010000007">
    <property type="protein sequence ID" value="MBQ0937121.1"/>
    <property type="molecule type" value="Genomic_DNA"/>
</dbReference>
<dbReference type="Pfam" id="PF08448">
    <property type="entry name" value="PAS_4"/>
    <property type="match status" value="1"/>
</dbReference>
<comment type="caution">
    <text evidence="10">The sequence shown here is derived from an EMBL/GenBank/DDBJ whole genome shotgun (WGS) entry which is preliminary data.</text>
</comment>
<dbReference type="PROSITE" id="PS50123">
    <property type="entry name" value="CHER"/>
    <property type="match status" value="1"/>
</dbReference>
<dbReference type="PRINTS" id="PR00996">
    <property type="entry name" value="CHERMTFRASE"/>
</dbReference>
<dbReference type="RefSeq" id="WP_210810563.1">
    <property type="nucleotide sequence ID" value="NZ_JAGQDG010000007.1"/>
</dbReference>
<reference evidence="10 11" key="1">
    <citation type="submission" date="2021-04" db="EMBL/GenBank/DDBJ databases">
        <title>The genome sequence of type strain Ideonella paludis KCTC 32238.</title>
        <authorList>
            <person name="Liu Y."/>
        </authorList>
    </citation>
    <scope>NUCLEOTIDE SEQUENCE [LARGE SCALE GENOMIC DNA]</scope>
    <source>
        <strain evidence="10 11">KCTC 32238</strain>
    </source>
</reference>
<evidence type="ECO:0000256" key="2">
    <source>
        <dbReference type="ARBA" id="ARBA00012534"/>
    </source>
</evidence>
<dbReference type="PANTHER" id="PTHR24422">
    <property type="entry name" value="CHEMOTAXIS PROTEIN METHYLTRANSFERASE"/>
    <property type="match status" value="1"/>
</dbReference>
<dbReference type="CDD" id="cd16434">
    <property type="entry name" value="CheB-CheR_fusion"/>
    <property type="match status" value="1"/>
</dbReference>
<evidence type="ECO:0000259" key="8">
    <source>
        <dbReference type="PROSITE" id="PS50122"/>
    </source>
</evidence>
<proteinExistence type="predicted"/>
<evidence type="ECO:0000313" key="10">
    <source>
        <dbReference type="EMBL" id="MBQ0937121.1"/>
    </source>
</evidence>
<gene>
    <name evidence="10" type="ORF">KAK11_17480</name>
</gene>
<evidence type="ECO:0000256" key="6">
    <source>
        <dbReference type="PROSITE-ProRule" id="PRU00050"/>
    </source>
</evidence>
<dbReference type="Pfam" id="PF13596">
    <property type="entry name" value="PAS_10"/>
    <property type="match status" value="1"/>
</dbReference>
<dbReference type="InterPro" id="IPR000780">
    <property type="entry name" value="CheR_MeTrfase"/>
</dbReference>
<evidence type="ECO:0000256" key="7">
    <source>
        <dbReference type="SAM" id="Coils"/>
    </source>
</evidence>
<keyword evidence="4" id="KW-0808">Transferase</keyword>
<dbReference type="Pfam" id="PF01739">
    <property type="entry name" value="CheR"/>
    <property type="match status" value="1"/>
</dbReference>
<dbReference type="Gene3D" id="3.40.50.150">
    <property type="entry name" value="Vaccinia Virus protein VP39"/>
    <property type="match status" value="1"/>
</dbReference>
<dbReference type="InterPro" id="IPR050903">
    <property type="entry name" value="Bact_Chemotaxis_MeTrfase"/>
</dbReference>
<dbReference type="Pfam" id="PF01339">
    <property type="entry name" value="CheB_methylest"/>
    <property type="match status" value="1"/>
</dbReference>
<feature type="coiled-coil region" evidence="7">
    <location>
        <begin position="653"/>
        <end position="733"/>
    </location>
</feature>
<dbReference type="InterPro" id="IPR000673">
    <property type="entry name" value="Sig_transdc_resp-reg_Me-estase"/>
</dbReference>
<dbReference type="InterPro" id="IPR036804">
    <property type="entry name" value="CheR_N_sf"/>
</dbReference>
<keyword evidence="11" id="KW-1185">Reference proteome</keyword>
<dbReference type="InterPro" id="IPR022642">
    <property type="entry name" value="CheR_C"/>
</dbReference>
<dbReference type="EC" id="2.1.1.80" evidence="2"/>
<dbReference type="Pfam" id="PF03705">
    <property type="entry name" value="CheR_N"/>
    <property type="match status" value="1"/>
</dbReference>
<feature type="active site" evidence="6">
    <location>
        <position position="148"/>
    </location>
</feature>
<feature type="active site" evidence="6">
    <location>
        <position position="57"/>
    </location>
</feature>
<keyword evidence="7" id="KW-0175">Coiled coil</keyword>
<evidence type="ECO:0000256" key="4">
    <source>
        <dbReference type="ARBA" id="ARBA00022679"/>
    </source>
</evidence>
<evidence type="ECO:0000313" key="11">
    <source>
        <dbReference type="Proteomes" id="UP000672097"/>
    </source>
</evidence>
<dbReference type="SMART" id="SM00138">
    <property type="entry name" value="MeTrc"/>
    <property type="match status" value="1"/>
</dbReference>